<proteinExistence type="predicted"/>
<organism evidence="1 2">
    <name type="scientific">Digitaria exilis</name>
    <dbReference type="NCBI Taxonomy" id="1010633"/>
    <lineage>
        <taxon>Eukaryota</taxon>
        <taxon>Viridiplantae</taxon>
        <taxon>Streptophyta</taxon>
        <taxon>Embryophyta</taxon>
        <taxon>Tracheophyta</taxon>
        <taxon>Spermatophyta</taxon>
        <taxon>Magnoliopsida</taxon>
        <taxon>Liliopsida</taxon>
        <taxon>Poales</taxon>
        <taxon>Poaceae</taxon>
        <taxon>PACMAD clade</taxon>
        <taxon>Panicoideae</taxon>
        <taxon>Panicodae</taxon>
        <taxon>Paniceae</taxon>
        <taxon>Anthephorinae</taxon>
        <taxon>Digitaria</taxon>
    </lineage>
</organism>
<name>A0A835BAW8_9POAL</name>
<evidence type="ECO:0000313" key="2">
    <source>
        <dbReference type="Proteomes" id="UP000636709"/>
    </source>
</evidence>
<protein>
    <submittedName>
        <fullName evidence="1">Uncharacterized protein</fullName>
    </submittedName>
</protein>
<dbReference type="AlphaFoldDB" id="A0A835BAW8"/>
<dbReference type="Proteomes" id="UP000636709">
    <property type="component" value="Unassembled WGS sequence"/>
</dbReference>
<evidence type="ECO:0000313" key="1">
    <source>
        <dbReference type="EMBL" id="KAF8692668.1"/>
    </source>
</evidence>
<reference evidence="1" key="1">
    <citation type="submission" date="2020-07" db="EMBL/GenBank/DDBJ databases">
        <title>Genome sequence and genetic diversity analysis of an under-domesticated orphan crop, white fonio (Digitaria exilis).</title>
        <authorList>
            <person name="Bennetzen J.L."/>
            <person name="Chen S."/>
            <person name="Ma X."/>
            <person name="Wang X."/>
            <person name="Yssel A.E.J."/>
            <person name="Chaluvadi S.R."/>
            <person name="Johnson M."/>
            <person name="Gangashetty P."/>
            <person name="Hamidou F."/>
            <person name="Sanogo M.D."/>
            <person name="Zwaenepoel A."/>
            <person name="Wallace J."/>
            <person name="Van De Peer Y."/>
            <person name="Van Deynze A."/>
        </authorList>
    </citation>
    <scope>NUCLEOTIDE SEQUENCE</scope>
    <source>
        <tissue evidence="1">Leaves</tissue>
    </source>
</reference>
<keyword evidence="2" id="KW-1185">Reference proteome</keyword>
<accession>A0A835BAW8</accession>
<comment type="caution">
    <text evidence="1">The sequence shown here is derived from an EMBL/GenBank/DDBJ whole genome shotgun (WGS) entry which is preliminary data.</text>
</comment>
<dbReference type="EMBL" id="JACEFO010001934">
    <property type="protein sequence ID" value="KAF8692668.1"/>
    <property type="molecule type" value="Genomic_DNA"/>
</dbReference>
<sequence length="189" mass="20620">MFYGGTRVCRRSMAPLRLLFPGGAGDAEASALQGNNLSWLLPFSGGNLLRRQWRGRGDLCWSPGPAHHRLLQVMMLLTCLIPRNMISGGNPSFARVAGVGFEGCVVGVGVGRCIWEAVYSASAPSFKPSSAASTLWRLALASSDNWVAVWMAVTNGSMKPLRKMIRSSKLHCNFSFLWVLVCNRARVMC</sequence>
<gene>
    <name evidence="1" type="ORF">HU200_039496</name>
</gene>